<feature type="transmembrane region" description="Helical" evidence="6">
    <location>
        <begin position="94"/>
        <end position="115"/>
    </location>
</feature>
<keyword evidence="5 6" id="KW-0472">Membrane</keyword>
<evidence type="ECO:0000256" key="4">
    <source>
        <dbReference type="ARBA" id="ARBA00022989"/>
    </source>
</evidence>
<evidence type="ECO:0000313" key="9">
    <source>
        <dbReference type="Proteomes" id="UP000599523"/>
    </source>
</evidence>
<evidence type="ECO:0000259" key="7">
    <source>
        <dbReference type="Pfam" id="PF00892"/>
    </source>
</evidence>
<keyword evidence="4 6" id="KW-1133">Transmembrane helix</keyword>
<gene>
    <name evidence="8" type="ORF">GPA21_07390</name>
</gene>
<evidence type="ECO:0000256" key="6">
    <source>
        <dbReference type="SAM" id="Phobius"/>
    </source>
</evidence>
<keyword evidence="3 6" id="KW-0812">Transmembrane</keyword>
<comment type="caution">
    <text evidence="8">The sequence shown here is derived from an EMBL/GenBank/DDBJ whole genome shotgun (WGS) entry which is preliminary data.</text>
</comment>
<dbReference type="PANTHER" id="PTHR32322:SF2">
    <property type="entry name" value="EAMA DOMAIN-CONTAINING PROTEIN"/>
    <property type="match status" value="1"/>
</dbReference>
<dbReference type="EMBL" id="WTVM01000033">
    <property type="protein sequence ID" value="NMG02792.1"/>
    <property type="molecule type" value="Genomic_DNA"/>
</dbReference>
<dbReference type="InterPro" id="IPR000620">
    <property type="entry name" value="EamA_dom"/>
</dbReference>
<accession>A0A972FCK2</accession>
<feature type="domain" description="EamA" evidence="7">
    <location>
        <begin position="9"/>
        <end position="140"/>
    </location>
</feature>
<evidence type="ECO:0000256" key="2">
    <source>
        <dbReference type="ARBA" id="ARBA00007362"/>
    </source>
</evidence>
<feature type="transmembrane region" description="Helical" evidence="6">
    <location>
        <begin position="127"/>
        <end position="148"/>
    </location>
</feature>
<evidence type="ECO:0000313" key="8">
    <source>
        <dbReference type="EMBL" id="NMG02792.1"/>
    </source>
</evidence>
<name>A0A972FCK2_9RHOO</name>
<evidence type="ECO:0000256" key="5">
    <source>
        <dbReference type="ARBA" id="ARBA00023136"/>
    </source>
</evidence>
<sequence length="290" mass="30421">MRHPLSHWLLLFALVAMWGSSFLLTKIAVGSLAPAQVVTGRLVLAALVLAVVAVVLGRGMPRGGRAWLHLGLMAVVGNVLPFMLITWGQQRVDSGLAGILMAVMPLATLVLAHFFVDGERLRRNRIIGFLIGFVGIVVLVGPQALVQLGGSGEILVAQLAILGGAFAYAVNTILARHRPAADVWITSAAVLGFAALLSMPMSVPLGVPADVPQGALMAVATLGLVSTAAATVGYFRLVTLAGPTFLSQINYLIPLWAVGMGMLFLGERPQWNAVAALLLILAGIAFAQRE</sequence>
<comment type="similarity">
    <text evidence="2">Belongs to the EamA transporter family.</text>
</comment>
<dbReference type="PANTHER" id="PTHR32322">
    <property type="entry name" value="INNER MEMBRANE TRANSPORTER"/>
    <property type="match status" value="1"/>
</dbReference>
<feature type="transmembrane region" description="Helical" evidence="6">
    <location>
        <begin position="154"/>
        <end position="171"/>
    </location>
</feature>
<evidence type="ECO:0000256" key="3">
    <source>
        <dbReference type="ARBA" id="ARBA00022692"/>
    </source>
</evidence>
<dbReference type="RefSeq" id="WP_168987562.1">
    <property type="nucleotide sequence ID" value="NZ_CAWPHM010000257.1"/>
</dbReference>
<dbReference type="SUPFAM" id="SSF103481">
    <property type="entry name" value="Multidrug resistance efflux transporter EmrE"/>
    <property type="match status" value="2"/>
</dbReference>
<protein>
    <submittedName>
        <fullName evidence="8">EamA family transporter</fullName>
    </submittedName>
</protein>
<proteinExistence type="inferred from homology"/>
<comment type="subcellular location">
    <subcellularLocation>
        <location evidence="1">Membrane</location>
        <topology evidence="1">Multi-pass membrane protein</topology>
    </subcellularLocation>
</comment>
<dbReference type="Proteomes" id="UP000599523">
    <property type="component" value="Unassembled WGS sequence"/>
</dbReference>
<dbReference type="GO" id="GO:0016020">
    <property type="term" value="C:membrane"/>
    <property type="evidence" value="ECO:0007669"/>
    <property type="project" value="UniProtKB-SubCell"/>
</dbReference>
<feature type="transmembrane region" description="Helical" evidence="6">
    <location>
        <begin position="68"/>
        <end position="88"/>
    </location>
</feature>
<reference evidence="8" key="1">
    <citation type="submission" date="2019-12" db="EMBL/GenBank/DDBJ databases">
        <title>Comparative genomics gives insights into the taxonomy of the Azoarcus-Aromatoleum group and reveals separate origins of nif in the plant-associated Azoarcus and non-plant-associated Aromatoleum sub-groups.</title>
        <authorList>
            <person name="Lafos M."/>
            <person name="Maluk M."/>
            <person name="Batista M."/>
            <person name="Junghare M."/>
            <person name="Carmona M."/>
            <person name="Faoro H."/>
            <person name="Cruz L.M."/>
            <person name="Battistoni F."/>
            <person name="De Souza E."/>
            <person name="Pedrosa F."/>
            <person name="Chen W.-M."/>
            <person name="Poole P.S."/>
            <person name="Dixon R.A."/>
            <person name="James E.K."/>
        </authorList>
    </citation>
    <scope>NUCLEOTIDE SEQUENCE</scope>
    <source>
        <strain evidence="8">NSC3</strain>
    </source>
</reference>
<dbReference type="AlphaFoldDB" id="A0A972FCK2"/>
<dbReference type="InterPro" id="IPR050638">
    <property type="entry name" value="AA-Vitamin_Transporters"/>
</dbReference>
<feature type="transmembrane region" description="Helical" evidence="6">
    <location>
        <begin position="183"/>
        <end position="203"/>
    </location>
</feature>
<feature type="domain" description="EamA" evidence="7">
    <location>
        <begin position="158"/>
        <end position="286"/>
    </location>
</feature>
<keyword evidence="9" id="KW-1185">Reference proteome</keyword>
<feature type="transmembrane region" description="Helical" evidence="6">
    <location>
        <begin position="35"/>
        <end position="56"/>
    </location>
</feature>
<organism evidence="8 9">
    <name type="scientific">Azoarcus taiwanensis</name>
    <dbReference type="NCBI Taxonomy" id="666964"/>
    <lineage>
        <taxon>Bacteria</taxon>
        <taxon>Pseudomonadati</taxon>
        <taxon>Pseudomonadota</taxon>
        <taxon>Betaproteobacteria</taxon>
        <taxon>Rhodocyclales</taxon>
        <taxon>Zoogloeaceae</taxon>
        <taxon>Azoarcus</taxon>
    </lineage>
</organism>
<dbReference type="InterPro" id="IPR037185">
    <property type="entry name" value="EmrE-like"/>
</dbReference>
<feature type="transmembrane region" description="Helical" evidence="6">
    <location>
        <begin position="249"/>
        <end position="265"/>
    </location>
</feature>
<dbReference type="Pfam" id="PF00892">
    <property type="entry name" value="EamA"/>
    <property type="match status" value="2"/>
</dbReference>
<evidence type="ECO:0000256" key="1">
    <source>
        <dbReference type="ARBA" id="ARBA00004141"/>
    </source>
</evidence>
<feature type="transmembrane region" description="Helical" evidence="6">
    <location>
        <begin position="271"/>
        <end position="287"/>
    </location>
</feature>
<feature type="transmembrane region" description="Helical" evidence="6">
    <location>
        <begin position="215"/>
        <end position="237"/>
    </location>
</feature>